<dbReference type="Proteomes" id="UP000322499">
    <property type="component" value="Unassembled WGS sequence"/>
</dbReference>
<feature type="compositionally biased region" description="Basic and acidic residues" evidence="1">
    <location>
        <begin position="1"/>
        <end position="14"/>
    </location>
</feature>
<dbReference type="RefSeq" id="WP_166532659.1">
    <property type="nucleotide sequence ID" value="NZ_VNHW01000004.1"/>
</dbReference>
<organism evidence="4 5">
    <name type="scientific">Blastococcus xanthinilyticus</name>
    <dbReference type="NCBI Taxonomy" id="1564164"/>
    <lineage>
        <taxon>Bacteria</taxon>
        <taxon>Bacillati</taxon>
        <taxon>Actinomycetota</taxon>
        <taxon>Actinomycetes</taxon>
        <taxon>Geodermatophilales</taxon>
        <taxon>Geodermatophilaceae</taxon>
        <taxon>Blastococcus</taxon>
    </lineage>
</organism>
<feature type="domain" description="ApeA N-terminal" evidence="3">
    <location>
        <begin position="14"/>
        <end position="237"/>
    </location>
</feature>
<dbReference type="Pfam" id="PF18739">
    <property type="entry name" value="HEPN_Apea"/>
    <property type="match status" value="1"/>
</dbReference>
<feature type="region of interest" description="Disordered" evidence="1">
    <location>
        <begin position="1"/>
        <end position="20"/>
    </location>
</feature>
<accession>A0A5S5D193</accession>
<gene>
    <name evidence="4" type="ORF">BD833_104250</name>
</gene>
<protein>
    <submittedName>
        <fullName evidence="4">Uncharacterized protein</fullName>
    </submittedName>
</protein>
<evidence type="ECO:0000259" key="3">
    <source>
        <dbReference type="Pfam" id="PF18862"/>
    </source>
</evidence>
<dbReference type="AlphaFoldDB" id="A0A5S5D193"/>
<dbReference type="InterPro" id="IPR041229">
    <property type="entry name" value="HEPN_Apea"/>
</dbReference>
<sequence length="479" mass="52515">MHDDMTAGSPEREASGTWWDPQRPDLKIFGRLTFGGTVPQLVLEGAFPEEMGDEVALPRTLHGECFSRPFTLHRVISTETTQRRDEWRATYRVQTVVEGCHIDPAAKSVERVLVRFAGLERWISDRVFRHDIPPEDFGTDVVTYKPAPSREVSVSGETPGVLKIWSNSVLQGTGVGSRVLTIQHSAQLVFIAADAMTLDHATSAIVFPLKQVMSMLLDTAAIEESVSVRLAGDDEMHEGHPLHDERITPDAEDPLGSRLDFLKLPDAGLEVMASWLELAPRYSEVAALATEALHGHLPIQSSLIAATAAAEGLHRLLMPDDRLLGRTESRTLRKKLVEAAGAEHRDVVLNTLSSLGEVSLRTRLAHLAESLGPAMTQLVTDPDAFGVRLAWFRNRHAHLLDNEAPPLANPAKEDAEWIAQVTLTRICARVVVAKLLTLCACDATVLGNALRASADVQSWKSQARELMPEVVAPGPQDMI</sequence>
<proteinExistence type="predicted"/>
<dbReference type="EMBL" id="VNHW01000004">
    <property type="protein sequence ID" value="TYP88542.1"/>
    <property type="molecule type" value="Genomic_DNA"/>
</dbReference>
<evidence type="ECO:0000313" key="5">
    <source>
        <dbReference type="Proteomes" id="UP000322499"/>
    </source>
</evidence>
<comment type="caution">
    <text evidence="4">The sequence shown here is derived from an EMBL/GenBank/DDBJ whole genome shotgun (WGS) entry which is preliminary data.</text>
</comment>
<feature type="domain" description="Apea-like HEPN" evidence="2">
    <location>
        <begin position="305"/>
        <end position="403"/>
    </location>
</feature>
<reference evidence="4 5" key="1">
    <citation type="submission" date="2019-07" db="EMBL/GenBank/DDBJ databases">
        <title>Genomic Encyclopedia of Archaeal and Bacterial Type Strains, Phase II (KMG-II): from individual species to whole genera.</title>
        <authorList>
            <person name="Goeker M."/>
        </authorList>
    </citation>
    <scope>NUCLEOTIDE SEQUENCE [LARGE SCALE GENOMIC DNA]</scope>
    <source>
        <strain evidence="4 5">DSM 46842</strain>
    </source>
</reference>
<evidence type="ECO:0000259" key="2">
    <source>
        <dbReference type="Pfam" id="PF18739"/>
    </source>
</evidence>
<keyword evidence="5" id="KW-1185">Reference proteome</keyword>
<dbReference type="InterPro" id="IPR041223">
    <property type="entry name" value="ApeA_NTD"/>
</dbReference>
<evidence type="ECO:0000256" key="1">
    <source>
        <dbReference type="SAM" id="MobiDB-lite"/>
    </source>
</evidence>
<name>A0A5S5D193_9ACTN</name>
<dbReference type="Pfam" id="PF18862">
    <property type="entry name" value="ApeA_NTD1"/>
    <property type="match status" value="1"/>
</dbReference>
<evidence type="ECO:0000313" key="4">
    <source>
        <dbReference type="EMBL" id="TYP88542.1"/>
    </source>
</evidence>